<evidence type="ECO:0000313" key="2">
    <source>
        <dbReference type="EMBL" id="RTG81621.1"/>
    </source>
</evidence>
<feature type="compositionally biased region" description="Polar residues" evidence="1">
    <location>
        <begin position="61"/>
        <end position="70"/>
    </location>
</feature>
<sequence>QFLSDLQRQDIDWPKSNDLYNEYDNTYSPIDKLLNHLLEATVLKGTHSKKEQTSEQKHRVNPSQPTYTTSNFRVHPEHQQESEIQVPSTNEKSIVSYYMMRCLICYRKFKIDVATKHVETCTRKGNGTNSLGSTTATGYSPISFRARQYAEDLQKRTLHKPTLTPNNQSKNEVLRKKSETEIRM</sequence>
<accession>A0A430Q1R7</accession>
<feature type="region of interest" description="Disordered" evidence="1">
    <location>
        <begin position="46"/>
        <end position="70"/>
    </location>
</feature>
<feature type="compositionally biased region" description="Basic and acidic residues" evidence="1">
    <location>
        <begin position="172"/>
        <end position="184"/>
    </location>
</feature>
<reference evidence="2 3" key="1">
    <citation type="journal article" date="2019" name="PLoS Pathog.">
        <title>Genome sequence of the bovine parasite Schistosoma bovis Tanzania.</title>
        <authorList>
            <person name="Oey H."/>
            <person name="Zakrzewski M."/>
            <person name="Gobert G."/>
            <person name="Gravermann K."/>
            <person name="Stoye J."/>
            <person name="Jones M."/>
            <person name="Mcmanus D."/>
            <person name="Krause L."/>
        </authorList>
    </citation>
    <scope>NUCLEOTIDE SEQUENCE [LARGE SCALE GENOMIC DNA]</scope>
    <source>
        <strain evidence="2 3">TAN1997</strain>
    </source>
</reference>
<dbReference type="STRING" id="6184.A0A430Q1R7"/>
<feature type="region of interest" description="Disordered" evidence="1">
    <location>
        <begin position="160"/>
        <end position="184"/>
    </location>
</feature>
<feature type="non-terminal residue" evidence="2">
    <location>
        <position position="1"/>
    </location>
</feature>
<evidence type="ECO:0000313" key="3">
    <source>
        <dbReference type="Proteomes" id="UP000290809"/>
    </source>
</evidence>
<evidence type="ECO:0000256" key="1">
    <source>
        <dbReference type="SAM" id="MobiDB-lite"/>
    </source>
</evidence>
<dbReference type="EMBL" id="QMKO01003256">
    <property type="protein sequence ID" value="RTG81621.1"/>
    <property type="molecule type" value="Genomic_DNA"/>
</dbReference>
<proteinExistence type="predicted"/>
<feature type="compositionally biased region" description="Basic and acidic residues" evidence="1">
    <location>
        <begin position="48"/>
        <end position="58"/>
    </location>
</feature>
<name>A0A430Q1R7_SCHBO</name>
<dbReference type="Proteomes" id="UP000290809">
    <property type="component" value="Unassembled WGS sequence"/>
</dbReference>
<organism evidence="2 3">
    <name type="scientific">Schistosoma bovis</name>
    <name type="common">Blood fluke</name>
    <dbReference type="NCBI Taxonomy" id="6184"/>
    <lineage>
        <taxon>Eukaryota</taxon>
        <taxon>Metazoa</taxon>
        <taxon>Spiralia</taxon>
        <taxon>Lophotrochozoa</taxon>
        <taxon>Platyhelminthes</taxon>
        <taxon>Trematoda</taxon>
        <taxon>Digenea</taxon>
        <taxon>Strigeidida</taxon>
        <taxon>Schistosomatoidea</taxon>
        <taxon>Schistosomatidae</taxon>
        <taxon>Schistosoma</taxon>
    </lineage>
</organism>
<keyword evidence="3" id="KW-1185">Reference proteome</keyword>
<protein>
    <submittedName>
        <fullName evidence="2">Uncharacterized protein</fullName>
    </submittedName>
</protein>
<dbReference type="AlphaFoldDB" id="A0A430Q1R7"/>
<gene>
    <name evidence="2" type="ORF">DC041_0007756</name>
</gene>
<comment type="caution">
    <text evidence="2">The sequence shown here is derived from an EMBL/GenBank/DDBJ whole genome shotgun (WGS) entry which is preliminary data.</text>
</comment>